<dbReference type="InterPro" id="IPR036388">
    <property type="entry name" value="WH-like_DNA-bd_sf"/>
</dbReference>
<proteinExistence type="inferred from homology"/>
<dbReference type="InterPro" id="IPR000847">
    <property type="entry name" value="LysR_HTH_N"/>
</dbReference>
<sequence>MEIELRQLRYVVAAADEKSFRRAAEGMRLRQSTLSRRIRDLELQLGVGLFERSRAGVRPTLAGTELVRIARHVMDEVDRMAAAATAAGRGEAGRLVVGFYTSLSTGNLRLALQDFKQSKKEVEIVTVEGTRNRLFSGLSNGAIDIVIVTGDSGNSRFDSLPLWSERVIVALPESHPLAENEIVYWTDLRGETFLLSQRDPGPEIQDILVAKLAAPGDRPRVVRHDASGENIKSLVGAGFGVSLMCEASIGGKFNGVVYREARDGNGPTSISYAAHWDRDNGNPALGGFVRLLRERFAPLGA</sequence>
<evidence type="ECO:0000313" key="7">
    <source>
        <dbReference type="Proteomes" id="UP000278398"/>
    </source>
</evidence>
<dbReference type="Pfam" id="PF03466">
    <property type="entry name" value="LysR_substrate"/>
    <property type="match status" value="1"/>
</dbReference>
<dbReference type="PANTHER" id="PTHR30346:SF0">
    <property type="entry name" value="HCA OPERON TRANSCRIPTIONAL ACTIVATOR HCAR"/>
    <property type="match status" value="1"/>
</dbReference>
<dbReference type="SUPFAM" id="SSF46785">
    <property type="entry name" value="Winged helix' DNA-binding domain"/>
    <property type="match status" value="1"/>
</dbReference>
<comment type="similarity">
    <text evidence="1">Belongs to the LysR transcriptional regulatory family.</text>
</comment>
<comment type="caution">
    <text evidence="6">The sequence shown here is derived from an EMBL/GenBank/DDBJ whole genome shotgun (WGS) entry which is preliminary data.</text>
</comment>
<dbReference type="Gene3D" id="3.40.190.10">
    <property type="entry name" value="Periplasmic binding protein-like II"/>
    <property type="match status" value="2"/>
</dbReference>
<keyword evidence="7" id="KW-1185">Reference proteome</keyword>
<dbReference type="InterPro" id="IPR005119">
    <property type="entry name" value="LysR_subst-bd"/>
</dbReference>
<evidence type="ECO:0000256" key="3">
    <source>
        <dbReference type="ARBA" id="ARBA00023125"/>
    </source>
</evidence>
<dbReference type="Pfam" id="PF00126">
    <property type="entry name" value="HTH_1"/>
    <property type="match status" value="1"/>
</dbReference>
<dbReference type="Proteomes" id="UP000278398">
    <property type="component" value="Unassembled WGS sequence"/>
</dbReference>
<evidence type="ECO:0000256" key="1">
    <source>
        <dbReference type="ARBA" id="ARBA00009437"/>
    </source>
</evidence>
<keyword evidence="3" id="KW-0238">DNA-binding</keyword>
<evidence type="ECO:0000259" key="5">
    <source>
        <dbReference type="PROSITE" id="PS50931"/>
    </source>
</evidence>
<dbReference type="CDD" id="cd08414">
    <property type="entry name" value="PBP2_LTTR_aromatics_like"/>
    <property type="match status" value="1"/>
</dbReference>
<dbReference type="GO" id="GO:0032993">
    <property type="term" value="C:protein-DNA complex"/>
    <property type="evidence" value="ECO:0007669"/>
    <property type="project" value="TreeGrafter"/>
</dbReference>
<evidence type="ECO:0000313" key="6">
    <source>
        <dbReference type="EMBL" id="RST85628.1"/>
    </source>
</evidence>
<dbReference type="GO" id="GO:0003700">
    <property type="term" value="F:DNA-binding transcription factor activity"/>
    <property type="evidence" value="ECO:0007669"/>
    <property type="project" value="InterPro"/>
</dbReference>
<evidence type="ECO:0000256" key="2">
    <source>
        <dbReference type="ARBA" id="ARBA00023015"/>
    </source>
</evidence>
<evidence type="ECO:0000256" key="4">
    <source>
        <dbReference type="ARBA" id="ARBA00023163"/>
    </source>
</evidence>
<dbReference type="EMBL" id="RWKW01000052">
    <property type="protein sequence ID" value="RST85628.1"/>
    <property type="molecule type" value="Genomic_DNA"/>
</dbReference>
<dbReference type="AlphaFoldDB" id="A0A429YVZ0"/>
<organism evidence="6 7">
    <name type="scientific">Aquibium carbonis</name>
    <dbReference type="NCBI Taxonomy" id="2495581"/>
    <lineage>
        <taxon>Bacteria</taxon>
        <taxon>Pseudomonadati</taxon>
        <taxon>Pseudomonadota</taxon>
        <taxon>Alphaproteobacteria</taxon>
        <taxon>Hyphomicrobiales</taxon>
        <taxon>Phyllobacteriaceae</taxon>
        <taxon>Aquibium</taxon>
    </lineage>
</organism>
<dbReference type="SUPFAM" id="SSF53850">
    <property type="entry name" value="Periplasmic binding protein-like II"/>
    <property type="match status" value="1"/>
</dbReference>
<dbReference type="InterPro" id="IPR036390">
    <property type="entry name" value="WH_DNA-bd_sf"/>
</dbReference>
<keyword evidence="4" id="KW-0804">Transcription</keyword>
<reference evidence="6 7" key="1">
    <citation type="submission" date="2018-12" db="EMBL/GenBank/DDBJ databases">
        <title>Mesorhizobium carbonis sp. nov., isolated from coal mine water.</title>
        <authorList>
            <person name="Xin W."/>
            <person name="Xu Z."/>
            <person name="Xiang F."/>
            <person name="Zhang J."/>
            <person name="Xi L."/>
            <person name="Liu J."/>
        </authorList>
    </citation>
    <scope>NUCLEOTIDE SEQUENCE [LARGE SCALE GENOMIC DNA]</scope>
    <source>
        <strain evidence="6 7">B2.3</strain>
    </source>
</reference>
<dbReference type="PRINTS" id="PR00039">
    <property type="entry name" value="HTHLYSR"/>
</dbReference>
<protein>
    <submittedName>
        <fullName evidence="6">LysR family transcriptional regulator</fullName>
    </submittedName>
</protein>
<dbReference type="RefSeq" id="WP_126700676.1">
    <property type="nucleotide sequence ID" value="NZ_RWKW01000052.1"/>
</dbReference>
<dbReference type="FunFam" id="1.10.10.10:FF:000001">
    <property type="entry name" value="LysR family transcriptional regulator"/>
    <property type="match status" value="1"/>
</dbReference>
<name>A0A429YVZ0_9HYPH</name>
<dbReference type="PROSITE" id="PS50931">
    <property type="entry name" value="HTH_LYSR"/>
    <property type="match status" value="1"/>
</dbReference>
<feature type="domain" description="HTH lysR-type" evidence="5">
    <location>
        <begin position="3"/>
        <end position="60"/>
    </location>
</feature>
<accession>A0A429YVZ0</accession>
<gene>
    <name evidence="6" type="ORF">EJC49_14630</name>
</gene>
<keyword evidence="2" id="KW-0805">Transcription regulation</keyword>
<dbReference type="GO" id="GO:0003677">
    <property type="term" value="F:DNA binding"/>
    <property type="evidence" value="ECO:0007669"/>
    <property type="project" value="UniProtKB-KW"/>
</dbReference>
<dbReference type="OrthoDB" id="7216893at2"/>
<dbReference type="Gene3D" id="1.10.10.10">
    <property type="entry name" value="Winged helix-like DNA-binding domain superfamily/Winged helix DNA-binding domain"/>
    <property type="match status" value="1"/>
</dbReference>
<dbReference type="PANTHER" id="PTHR30346">
    <property type="entry name" value="TRANSCRIPTIONAL DUAL REGULATOR HCAR-RELATED"/>
    <property type="match status" value="1"/>
</dbReference>